<reference evidence="2 3" key="1">
    <citation type="submission" date="2020-08" db="EMBL/GenBank/DDBJ databases">
        <title>Genomic Encyclopedia of Type Strains, Phase IV (KMG-IV): sequencing the most valuable type-strain genomes for metagenomic binning, comparative biology and taxonomic classification.</title>
        <authorList>
            <person name="Goeker M."/>
        </authorList>
    </citation>
    <scope>NUCLEOTIDE SEQUENCE [LARGE SCALE GENOMIC DNA]</scope>
    <source>
        <strain evidence="2 3">DSM 25024</strain>
    </source>
</reference>
<name>A0A7W6BVV3_9HYPH</name>
<dbReference type="EMBL" id="JACIDO010000001">
    <property type="protein sequence ID" value="MBB3934691.1"/>
    <property type="molecule type" value="Genomic_DNA"/>
</dbReference>
<organism evidence="2 3">
    <name type="scientific">Aureimonas phyllosphaerae</name>
    <dbReference type="NCBI Taxonomy" id="1166078"/>
    <lineage>
        <taxon>Bacteria</taxon>
        <taxon>Pseudomonadati</taxon>
        <taxon>Pseudomonadota</taxon>
        <taxon>Alphaproteobacteria</taxon>
        <taxon>Hyphomicrobiales</taxon>
        <taxon>Aurantimonadaceae</taxon>
        <taxon>Aureimonas</taxon>
    </lineage>
</organism>
<dbReference type="AlphaFoldDB" id="A0A7W6BVV3"/>
<dbReference type="Pfam" id="PF14067">
    <property type="entry name" value="LssY_C"/>
    <property type="match status" value="1"/>
</dbReference>
<keyword evidence="3" id="KW-1185">Reference proteome</keyword>
<dbReference type="Proteomes" id="UP000531216">
    <property type="component" value="Unassembled WGS sequence"/>
</dbReference>
<dbReference type="OrthoDB" id="3725455at2"/>
<evidence type="ECO:0000313" key="3">
    <source>
        <dbReference type="Proteomes" id="UP000531216"/>
    </source>
</evidence>
<dbReference type="RefSeq" id="WP_090958003.1">
    <property type="nucleotide sequence ID" value="NZ_FOOA01000001.1"/>
</dbReference>
<evidence type="ECO:0000313" key="2">
    <source>
        <dbReference type="EMBL" id="MBB3934691.1"/>
    </source>
</evidence>
<comment type="caution">
    <text evidence="2">The sequence shown here is derived from an EMBL/GenBank/DDBJ whole genome shotgun (WGS) entry which is preliminary data.</text>
</comment>
<dbReference type="InterPro" id="IPR025902">
    <property type="entry name" value="LssY-like-C_dom"/>
</dbReference>
<gene>
    <name evidence="2" type="ORF">GGR05_000802</name>
</gene>
<sequence>MRRILAHGLLAVVLALTTYGLAAYLVLPRIWTRYDERSAGLLRPMVTVTLQGRPGDPINIGIVGDRAALDRAMAAAGWHLADPVTVVSSLRIAASVLFDRPYPQAPVSPLLYDGHVETVAFEKPDGRSADRRQHVRFWAQPTFGDGVSFLGSVTFDAGVGFSHYTGAVTHMIAPDVDAARNGLVADLDATGMVTAVRTVTGIGPEQDGRNGEGSPYRTDGDARILVLDGS</sequence>
<proteinExistence type="predicted"/>
<evidence type="ECO:0000259" key="1">
    <source>
        <dbReference type="Pfam" id="PF14067"/>
    </source>
</evidence>
<accession>A0A7W6BVV3</accession>
<protein>
    <recommendedName>
        <fullName evidence="1">LssY-like C-terminal domain-containing protein</fullName>
    </recommendedName>
</protein>
<feature type="domain" description="LssY-like C-terminal" evidence="1">
    <location>
        <begin position="44"/>
        <end position="221"/>
    </location>
</feature>